<keyword evidence="2" id="KW-0812">Transmembrane</keyword>
<gene>
    <name evidence="3" type="ORF">EDC60_2548</name>
</gene>
<dbReference type="AlphaFoldDB" id="A0AAX1WSX6"/>
<sequence>MYLVVIAWLYVTVLMALAEATSANGTVLGAIVTFVLYGLLPMSIVLYILGTPGRKRALRARQQAEVEAASGGQPDAGGHAPAAAEPGAVPPVRKEP</sequence>
<reference evidence="3 4" key="1">
    <citation type="submission" date="2018-11" db="EMBL/GenBank/DDBJ databases">
        <title>Genomic Encyclopedia of Type Strains, Phase IV (KMG-IV): sequencing the most valuable type-strain genomes for metagenomic binning, comparative biology and taxonomic classification.</title>
        <authorList>
            <person name="Goeker M."/>
        </authorList>
    </citation>
    <scope>NUCLEOTIDE SEQUENCE [LARGE SCALE GENOMIC DNA]</scope>
    <source>
        <strain evidence="3 4">DSM 15985</strain>
    </source>
</reference>
<proteinExistence type="predicted"/>
<keyword evidence="2" id="KW-1133">Transmembrane helix</keyword>
<keyword evidence="4" id="KW-1185">Reference proteome</keyword>
<feature type="compositionally biased region" description="Low complexity" evidence="1">
    <location>
        <begin position="71"/>
        <end position="96"/>
    </location>
</feature>
<protein>
    <recommendedName>
        <fullName evidence="5">Transmembrane protein</fullName>
    </recommendedName>
</protein>
<feature type="region of interest" description="Disordered" evidence="1">
    <location>
        <begin position="60"/>
        <end position="96"/>
    </location>
</feature>
<evidence type="ECO:0000313" key="4">
    <source>
        <dbReference type="Proteomes" id="UP000271868"/>
    </source>
</evidence>
<evidence type="ECO:0008006" key="5">
    <source>
        <dbReference type="Google" id="ProtNLM"/>
    </source>
</evidence>
<evidence type="ECO:0000256" key="2">
    <source>
        <dbReference type="SAM" id="Phobius"/>
    </source>
</evidence>
<organism evidence="3 4">
    <name type="scientific">Diaphorobacter nitroreducens</name>
    <dbReference type="NCBI Taxonomy" id="164759"/>
    <lineage>
        <taxon>Bacteria</taxon>
        <taxon>Pseudomonadati</taxon>
        <taxon>Pseudomonadota</taxon>
        <taxon>Betaproteobacteria</taxon>
        <taxon>Burkholderiales</taxon>
        <taxon>Comamonadaceae</taxon>
        <taxon>Diaphorobacter</taxon>
    </lineage>
</organism>
<evidence type="ECO:0000256" key="1">
    <source>
        <dbReference type="SAM" id="MobiDB-lite"/>
    </source>
</evidence>
<evidence type="ECO:0000313" key="3">
    <source>
        <dbReference type="EMBL" id="ROR41272.1"/>
    </source>
</evidence>
<dbReference type="RefSeq" id="WP_123676445.1">
    <property type="nucleotide sequence ID" value="NZ_RJVL01000006.1"/>
</dbReference>
<keyword evidence="2" id="KW-0472">Membrane</keyword>
<accession>A0AAX1WSX6</accession>
<name>A0AAX1WSX6_9BURK</name>
<comment type="caution">
    <text evidence="3">The sequence shown here is derived from an EMBL/GenBank/DDBJ whole genome shotgun (WGS) entry which is preliminary data.</text>
</comment>
<dbReference type="EMBL" id="RJVL01000006">
    <property type="protein sequence ID" value="ROR41272.1"/>
    <property type="molecule type" value="Genomic_DNA"/>
</dbReference>
<dbReference type="Proteomes" id="UP000271868">
    <property type="component" value="Unassembled WGS sequence"/>
</dbReference>
<feature type="transmembrane region" description="Helical" evidence="2">
    <location>
        <begin position="28"/>
        <end position="49"/>
    </location>
</feature>